<reference evidence="2" key="2">
    <citation type="journal article" date="2022" name="Microbiol. Resour. Announc.">
        <title>Metagenome Sequencing to Explore Phylogenomics of Terrestrial Cyanobacteria.</title>
        <authorList>
            <person name="Ward R.D."/>
            <person name="Stajich J.E."/>
            <person name="Johansen J.R."/>
            <person name="Huntemann M."/>
            <person name="Clum A."/>
            <person name="Foster B."/>
            <person name="Foster B."/>
            <person name="Roux S."/>
            <person name="Palaniappan K."/>
            <person name="Varghese N."/>
            <person name="Mukherjee S."/>
            <person name="Reddy T.B.K."/>
            <person name="Daum C."/>
            <person name="Copeland A."/>
            <person name="Chen I.A."/>
            <person name="Ivanova N.N."/>
            <person name="Kyrpides N.C."/>
            <person name="Shapiro N."/>
            <person name="Eloe-Fadrosh E.A."/>
            <person name="Pietrasiak N."/>
        </authorList>
    </citation>
    <scope>NUCLEOTIDE SEQUENCE</scope>
    <source>
        <strain evidence="2">GSE-TBD4-15B</strain>
    </source>
</reference>
<dbReference type="EMBL" id="JAHHHV010000038">
    <property type="protein sequence ID" value="MBW4465314.1"/>
    <property type="molecule type" value="Genomic_DNA"/>
</dbReference>
<proteinExistence type="predicted"/>
<organism evidence="2 3">
    <name type="scientific">Pegethrix bostrychoides GSE-TBD4-15B</name>
    <dbReference type="NCBI Taxonomy" id="2839662"/>
    <lineage>
        <taxon>Bacteria</taxon>
        <taxon>Bacillati</taxon>
        <taxon>Cyanobacteriota</taxon>
        <taxon>Cyanophyceae</taxon>
        <taxon>Oculatellales</taxon>
        <taxon>Oculatellaceae</taxon>
        <taxon>Pegethrix</taxon>
    </lineage>
</organism>
<dbReference type="Proteomes" id="UP000707356">
    <property type="component" value="Unassembled WGS sequence"/>
</dbReference>
<keyword evidence="1" id="KW-0472">Membrane</keyword>
<gene>
    <name evidence="2" type="ORF">KME07_07730</name>
</gene>
<reference evidence="2" key="1">
    <citation type="submission" date="2021-05" db="EMBL/GenBank/DDBJ databases">
        <authorList>
            <person name="Pietrasiak N."/>
            <person name="Ward R."/>
            <person name="Stajich J.E."/>
            <person name="Kurbessoian T."/>
        </authorList>
    </citation>
    <scope>NUCLEOTIDE SEQUENCE</scope>
    <source>
        <strain evidence="2">GSE-TBD4-15B</strain>
    </source>
</reference>
<evidence type="ECO:0000256" key="1">
    <source>
        <dbReference type="SAM" id="Phobius"/>
    </source>
</evidence>
<comment type="caution">
    <text evidence="2">The sequence shown here is derived from an EMBL/GenBank/DDBJ whole genome shotgun (WGS) entry which is preliminary data.</text>
</comment>
<accession>A0A951U438</accession>
<evidence type="ECO:0000313" key="2">
    <source>
        <dbReference type="EMBL" id="MBW4465314.1"/>
    </source>
</evidence>
<name>A0A951U438_9CYAN</name>
<evidence type="ECO:0000313" key="3">
    <source>
        <dbReference type="Proteomes" id="UP000707356"/>
    </source>
</evidence>
<protein>
    <submittedName>
        <fullName evidence="2">Na+/H+ antiporter subunit E</fullName>
    </submittedName>
</protein>
<feature type="transmembrane region" description="Helical" evidence="1">
    <location>
        <begin position="12"/>
        <end position="34"/>
    </location>
</feature>
<dbReference type="AlphaFoldDB" id="A0A951U438"/>
<keyword evidence="1" id="KW-0812">Transmembrane</keyword>
<keyword evidence="1" id="KW-1133">Transmembrane helix</keyword>
<sequence>MVGHLILRLTIWLLLTSDLSGINLAMGLAIALLLPRPDGRSIAVGDWLRMLSKILWAIPLAYLEAFEMLLRPHTQEDIVLERVPPQRSSQLIFLDVFVITFTPKTIVLRYRQDYYEIHRLRPRRTGRELEGHESEE</sequence>